<dbReference type="Proteomes" id="UP001139125">
    <property type="component" value="Unassembled WGS sequence"/>
</dbReference>
<dbReference type="Gene3D" id="3.40.50.720">
    <property type="entry name" value="NAD(P)-binding Rossmann-like Domain"/>
    <property type="match status" value="1"/>
</dbReference>
<keyword evidence="2" id="KW-0560">Oxidoreductase</keyword>
<dbReference type="InterPro" id="IPR002347">
    <property type="entry name" value="SDR_fam"/>
</dbReference>
<comment type="similarity">
    <text evidence="1 3">Belongs to the short-chain dehydrogenases/reductases (SDR) family.</text>
</comment>
<evidence type="ECO:0000313" key="5">
    <source>
        <dbReference type="Proteomes" id="UP001139125"/>
    </source>
</evidence>
<accession>A0A9X2L4N4</accession>
<dbReference type="SUPFAM" id="SSF51735">
    <property type="entry name" value="NAD(P)-binding Rossmann-fold domains"/>
    <property type="match status" value="1"/>
</dbReference>
<dbReference type="CDD" id="cd05233">
    <property type="entry name" value="SDR_c"/>
    <property type="match status" value="1"/>
</dbReference>
<evidence type="ECO:0000256" key="3">
    <source>
        <dbReference type="RuleBase" id="RU000363"/>
    </source>
</evidence>
<organism evidence="4 5">
    <name type="scientific">Gracilimonas sediminicola</name>
    <dbReference type="NCBI Taxonomy" id="2952158"/>
    <lineage>
        <taxon>Bacteria</taxon>
        <taxon>Pseudomonadati</taxon>
        <taxon>Balneolota</taxon>
        <taxon>Balneolia</taxon>
        <taxon>Balneolales</taxon>
        <taxon>Balneolaceae</taxon>
        <taxon>Gracilimonas</taxon>
    </lineage>
</organism>
<dbReference type="AlphaFoldDB" id="A0A9X2L4N4"/>
<comment type="caution">
    <text evidence="4">The sequence shown here is derived from an EMBL/GenBank/DDBJ whole genome shotgun (WGS) entry which is preliminary data.</text>
</comment>
<proteinExistence type="inferred from homology"/>
<keyword evidence="5" id="KW-1185">Reference proteome</keyword>
<dbReference type="PRINTS" id="PR00081">
    <property type="entry name" value="GDHRDH"/>
</dbReference>
<dbReference type="Pfam" id="PF00106">
    <property type="entry name" value="adh_short"/>
    <property type="match status" value="1"/>
</dbReference>
<protein>
    <submittedName>
        <fullName evidence="4">SDR family oxidoreductase</fullName>
    </submittedName>
</protein>
<gene>
    <name evidence="4" type="ORF">NM125_12065</name>
</gene>
<evidence type="ECO:0000256" key="1">
    <source>
        <dbReference type="ARBA" id="ARBA00006484"/>
    </source>
</evidence>
<dbReference type="InterPro" id="IPR036291">
    <property type="entry name" value="NAD(P)-bd_dom_sf"/>
</dbReference>
<dbReference type="RefSeq" id="WP_255135194.1">
    <property type="nucleotide sequence ID" value="NZ_JANDBC010000002.1"/>
</dbReference>
<dbReference type="PANTHER" id="PTHR43115">
    <property type="entry name" value="DEHYDROGENASE/REDUCTASE SDR FAMILY MEMBER 11"/>
    <property type="match status" value="1"/>
</dbReference>
<sequence>MNLDSKIAIVTGASSGIGAEFSKMLVENGAEVYGLARSLDKMKNLQKSLGDKFHPVKMDITNADALEEWVDDTFDLNHIPDILINNAGVMYSANVDDLSMSEWHTMINVNLNGIFYLTRLIVPLMKNNENTCHIINISSIAGLLGNPTISGYNASKFGVRGFSEALFKELRYDGIKVTCVFPGSIDTELFEKIDGIDNHPNMMKTTDISSTVKFLLETDDNFLINEITMRPLNPKDPTN</sequence>
<evidence type="ECO:0000256" key="2">
    <source>
        <dbReference type="ARBA" id="ARBA00023002"/>
    </source>
</evidence>
<evidence type="ECO:0000313" key="4">
    <source>
        <dbReference type="EMBL" id="MCP9292313.1"/>
    </source>
</evidence>
<reference evidence="4" key="1">
    <citation type="submission" date="2022-06" db="EMBL/GenBank/DDBJ databases">
        <title>Gracilimonas sp. CAU 1638 isolated from sea sediment.</title>
        <authorList>
            <person name="Kim W."/>
        </authorList>
    </citation>
    <scope>NUCLEOTIDE SEQUENCE</scope>
    <source>
        <strain evidence="4">CAU 1638</strain>
    </source>
</reference>
<dbReference type="GO" id="GO:0016616">
    <property type="term" value="F:oxidoreductase activity, acting on the CH-OH group of donors, NAD or NADP as acceptor"/>
    <property type="evidence" value="ECO:0007669"/>
    <property type="project" value="UniProtKB-ARBA"/>
</dbReference>
<dbReference type="FunFam" id="3.40.50.720:FF:000047">
    <property type="entry name" value="NADP-dependent L-serine/L-allo-threonine dehydrogenase"/>
    <property type="match status" value="1"/>
</dbReference>
<dbReference type="PRINTS" id="PR00080">
    <property type="entry name" value="SDRFAMILY"/>
</dbReference>
<name>A0A9X2L4N4_9BACT</name>
<dbReference type="PANTHER" id="PTHR43115:SF4">
    <property type="entry name" value="DEHYDROGENASE_REDUCTASE SDR FAMILY MEMBER 11"/>
    <property type="match status" value="1"/>
</dbReference>
<dbReference type="EMBL" id="JANDBC010000002">
    <property type="protein sequence ID" value="MCP9292313.1"/>
    <property type="molecule type" value="Genomic_DNA"/>
</dbReference>